<reference evidence="3 4" key="1">
    <citation type="submission" date="2016-09" db="EMBL/GenBank/DDBJ databases">
        <authorList>
            <person name="Capua I."/>
            <person name="De Benedictis P."/>
            <person name="Joannis T."/>
            <person name="Lombin L.H."/>
            <person name="Cattoli G."/>
        </authorList>
    </citation>
    <scope>NUCLEOTIDE SEQUENCE [LARGE SCALE GENOMIC DNA]</scope>
    <source>
        <strain evidence="3 4">A7P-90m</strain>
    </source>
</reference>
<organism evidence="3 4">
    <name type="scientific">Williamwhitmania taraxaci</name>
    <dbReference type="NCBI Taxonomy" id="1640674"/>
    <lineage>
        <taxon>Bacteria</taxon>
        <taxon>Pseudomonadati</taxon>
        <taxon>Bacteroidota</taxon>
        <taxon>Bacteroidia</taxon>
        <taxon>Bacteroidales</taxon>
        <taxon>Williamwhitmaniaceae</taxon>
        <taxon>Williamwhitmania</taxon>
    </lineage>
</organism>
<dbReference type="EMBL" id="FMYP01000062">
    <property type="protein sequence ID" value="SDC92380.1"/>
    <property type="molecule type" value="Genomic_DNA"/>
</dbReference>
<comment type="catalytic activity">
    <reaction evidence="1">
        <text>ATP + protein L-histidine = ADP + protein N-phospho-L-histidine.</text>
        <dbReference type="EC" id="2.7.13.3"/>
    </reaction>
</comment>
<evidence type="ECO:0000313" key="3">
    <source>
        <dbReference type="EMBL" id="SDC92380.1"/>
    </source>
</evidence>
<accession>A0A1G6QIS8</accession>
<dbReference type="GO" id="GO:0000155">
    <property type="term" value="F:phosphorelay sensor kinase activity"/>
    <property type="evidence" value="ECO:0007669"/>
    <property type="project" value="InterPro"/>
</dbReference>
<name>A0A1G6QIS8_9BACT</name>
<proteinExistence type="predicted"/>
<sequence>MASEKAPIVFFFVEGQNTMPPSLLSVIETIGFSSITTKSIEGAIREIKNNKDNGVLVIGGSLNSSVKSFNHELVKQPQPFPSIFIEPRGFASIANKITSTHSNFADVLLYLFTYFANKPVVNNITPELTKGLGSHSLDFLKGVSHEVRSFLNGISGPMQLLKDKIEAKDQFDLYTMIDRSISRLLRFTLKTSLASIIEEHKYTMKYEEVELSSLIQHALLELNDLKFSDTIKASINKNSDSIIVEGDTDLIIQCFEAIIERIVLNYGNNTELNISLQTDDSGEVVCLFMFPFEGILDELQTIESQLDYDFKVDLGLVLARHILDLHEALLTHELLANDEVKIAIRFKKGCS</sequence>
<dbReference type="SUPFAM" id="SSF47384">
    <property type="entry name" value="Homodimeric domain of signal transducing histidine kinase"/>
    <property type="match status" value="1"/>
</dbReference>
<dbReference type="STRING" id="1640674.SAMN05216323_10625"/>
<dbReference type="Gene3D" id="1.10.287.130">
    <property type="match status" value="1"/>
</dbReference>
<dbReference type="Proteomes" id="UP000199452">
    <property type="component" value="Unassembled WGS sequence"/>
</dbReference>
<evidence type="ECO:0000256" key="2">
    <source>
        <dbReference type="ARBA" id="ARBA00012438"/>
    </source>
</evidence>
<keyword evidence="4" id="KW-1185">Reference proteome</keyword>
<dbReference type="InterPro" id="IPR003661">
    <property type="entry name" value="HisK_dim/P_dom"/>
</dbReference>
<dbReference type="EC" id="2.7.13.3" evidence="2"/>
<evidence type="ECO:0000256" key="1">
    <source>
        <dbReference type="ARBA" id="ARBA00000085"/>
    </source>
</evidence>
<dbReference type="AlphaFoldDB" id="A0A1G6QIS8"/>
<dbReference type="CDD" id="cd00082">
    <property type="entry name" value="HisKA"/>
    <property type="match status" value="1"/>
</dbReference>
<gene>
    <name evidence="3" type="ORF">SAMN05216323_10625</name>
</gene>
<evidence type="ECO:0000313" key="4">
    <source>
        <dbReference type="Proteomes" id="UP000199452"/>
    </source>
</evidence>
<dbReference type="InterPro" id="IPR036097">
    <property type="entry name" value="HisK_dim/P_sf"/>
</dbReference>
<protein>
    <recommendedName>
        <fullName evidence="2">histidine kinase</fullName>
        <ecNumber evidence="2">2.7.13.3</ecNumber>
    </recommendedName>
</protein>
<dbReference type="RefSeq" id="WP_092440020.1">
    <property type="nucleotide sequence ID" value="NZ_FMYP01000062.1"/>
</dbReference>